<evidence type="ECO:0000313" key="16">
    <source>
        <dbReference type="Proteomes" id="UP000054017"/>
    </source>
</evidence>
<dbReference type="PRINTS" id="PR00983">
    <property type="entry name" value="TRNASYNTHCYS"/>
</dbReference>
<dbReference type="Gene3D" id="3.40.50.620">
    <property type="entry name" value="HUPs"/>
    <property type="match status" value="1"/>
</dbReference>
<dbReference type="NCBIfam" id="TIGR03447">
    <property type="entry name" value="mycothiol_MshC"/>
    <property type="match status" value="1"/>
</dbReference>
<evidence type="ECO:0000256" key="2">
    <source>
        <dbReference type="ARBA" id="ARBA00003679"/>
    </source>
</evidence>
<proteinExistence type="inferred from homology"/>
<keyword evidence="9" id="KW-0547">Nucleotide-binding</keyword>
<dbReference type="InterPro" id="IPR014729">
    <property type="entry name" value="Rossmann-like_a/b/a_fold"/>
</dbReference>
<dbReference type="GO" id="GO:0006423">
    <property type="term" value="P:cysteinyl-tRNA aminoacylation"/>
    <property type="evidence" value="ECO:0007669"/>
    <property type="project" value="TreeGrafter"/>
</dbReference>
<feature type="non-terminal residue" evidence="15">
    <location>
        <position position="1"/>
    </location>
</feature>
<dbReference type="PANTHER" id="PTHR10890:SF3">
    <property type="entry name" value="CYSTEINE--TRNA LIGASE, CYTOPLASMIC"/>
    <property type="match status" value="1"/>
</dbReference>
<evidence type="ECO:0000256" key="11">
    <source>
        <dbReference type="ARBA" id="ARBA00022840"/>
    </source>
</evidence>
<keyword evidence="8" id="KW-0479">Metal-binding</keyword>
<feature type="domain" description="tRNA synthetases class I catalytic" evidence="14">
    <location>
        <begin position="38"/>
        <end position="338"/>
    </location>
</feature>
<comment type="subunit">
    <text evidence="4">Monomer.</text>
</comment>
<evidence type="ECO:0000256" key="6">
    <source>
        <dbReference type="ARBA" id="ARBA00020068"/>
    </source>
</evidence>
<keyword evidence="11" id="KW-0067">ATP-binding</keyword>
<evidence type="ECO:0000256" key="7">
    <source>
        <dbReference type="ARBA" id="ARBA00022598"/>
    </source>
</evidence>
<comment type="catalytic activity">
    <reaction evidence="13">
        <text>1D-myo-inositol 2-amino-2-deoxy-alpha-D-glucopyranoside + L-cysteine + ATP = 1D-myo-inositol 2-(L-cysteinylamino)-2-deoxy-alpha-D-glucopyranoside + AMP + diphosphate + H(+)</text>
        <dbReference type="Rhea" id="RHEA:26176"/>
        <dbReference type="ChEBI" id="CHEBI:15378"/>
        <dbReference type="ChEBI" id="CHEBI:30616"/>
        <dbReference type="ChEBI" id="CHEBI:33019"/>
        <dbReference type="ChEBI" id="CHEBI:35235"/>
        <dbReference type="ChEBI" id="CHEBI:58886"/>
        <dbReference type="ChEBI" id="CHEBI:58887"/>
        <dbReference type="ChEBI" id="CHEBI:456215"/>
        <dbReference type="EC" id="6.3.1.13"/>
    </reaction>
</comment>
<accession>A0A0R2P469</accession>
<dbReference type="AlphaFoldDB" id="A0A0R2P469"/>
<dbReference type="GO" id="GO:0035446">
    <property type="term" value="F:cysteine-glucosaminylinositol ligase activity"/>
    <property type="evidence" value="ECO:0007669"/>
    <property type="project" value="UniProtKB-EC"/>
</dbReference>
<keyword evidence="7" id="KW-0436">Ligase</keyword>
<protein>
    <recommendedName>
        <fullName evidence="6">L-cysteine:1D-myo-inositol 2-amino-2-deoxy-alpha-D-glucopyranoside ligase</fullName>
        <ecNumber evidence="5">6.3.1.13</ecNumber>
    </recommendedName>
    <alternativeName>
        <fullName evidence="12">Mycothiol ligase</fullName>
    </alternativeName>
</protein>
<name>A0A0R2P469_9ACTN</name>
<sequence length="411" mass="45397">AMLSWPDAYMPPALAGINHPTLQLFDSYKGKKVDILGEQSSIYICGITPYDATHMGHAATYLTFDLVNRYLKASGKNVSFVENITDIDDPLLERATRDNQDWRELAESQIELFREDMTSLGVLPPNAYRGVIESMDEIISTVAEMIATGKSYQLEGDIYLDLNQVDGAIENLPIALEQALKIFEERGGDPARAGKRHALDPLLWKARKGDDPFWEAPFGQGRPGWHIECTAIALKNLPKASSTSITLQAGGSDLIFPHHYMTALQAKALNGIEFASCYSHSGMIGLDGEKMSKSKGNLVFVSKLRQEGVSPALIRIALFANRYSTDRMWSRELVDEANKLLTRLLSALSRQEVAPTFEVVQEIVNAISDDLNTPKVFDLLNTWSLKTEEGQVGGSPGEISRALDTYLGITL</sequence>
<dbReference type="GO" id="GO:0010125">
    <property type="term" value="P:mycothiol biosynthetic process"/>
    <property type="evidence" value="ECO:0007669"/>
    <property type="project" value="InterPro"/>
</dbReference>
<evidence type="ECO:0000256" key="12">
    <source>
        <dbReference type="ARBA" id="ARBA00033376"/>
    </source>
</evidence>
<dbReference type="Gene3D" id="1.20.120.640">
    <property type="entry name" value="Anticodon-binding domain of a subclass of class I aminoacyl-tRNA synthetases"/>
    <property type="match status" value="1"/>
</dbReference>
<dbReference type="GO" id="GO:0046872">
    <property type="term" value="F:metal ion binding"/>
    <property type="evidence" value="ECO:0007669"/>
    <property type="project" value="UniProtKB-KW"/>
</dbReference>
<dbReference type="InterPro" id="IPR032678">
    <property type="entry name" value="tRNA-synt_1_cat_dom"/>
</dbReference>
<organism evidence="15 16">
    <name type="scientific">Actinobacteria bacterium BACL2 MAG-121220-bin52</name>
    <dbReference type="NCBI Taxonomy" id="1655573"/>
    <lineage>
        <taxon>Bacteria</taxon>
        <taxon>Bacillati</taxon>
        <taxon>Actinomycetota</taxon>
        <taxon>Actinomycetes</taxon>
        <taxon>Actinomycetes incertae sedis</taxon>
        <taxon>ac1 cluster</taxon>
    </lineage>
</organism>
<evidence type="ECO:0000259" key="14">
    <source>
        <dbReference type="Pfam" id="PF01406"/>
    </source>
</evidence>
<dbReference type="GO" id="GO:0005524">
    <property type="term" value="F:ATP binding"/>
    <property type="evidence" value="ECO:0007669"/>
    <property type="project" value="UniProtKB-KW"/>
</dbReference>
<evidence type="ECO:0000256" key="8">
    <source>
        <dbReference type="ARBA" id="ARBA00022723"/>
    </source>
</evidence>
<dbReference type="Pfam" id="PF01406">
    <property type="entry name" value="tRNA-synt_1e"/>
    <property type="match status" value="1"/>
</dbReference>
<gene>
    <name evidence="15" type="ORF">ABR65_01190</name>
</gene>
<evidence type="ECO:0000256" key="13">
    <source>
        <dbReference type="ARBA" id="ARBA00048350"/>
    </source>
</evidence>
<dbReference type="GO" id="GO:0004817">
    <property type="term" value="F:cysteine-tRNA ligase activity"/>
    <property type="evidence" value="ECO:0007669"/>
    <property type="project" value="TreeGrafter"/>
</dbReference>
<dbReference type="EMBL" id="LIAX01000088">
    <property type="protein sequence ID" value="KRO32857.1"/>
    <property type="molecule type" value="Genomic_DNA"/>
</dbReference>
<evidence type="ECO:0000256" key="9">
    <source>
        <dbReference type="ARBA" id="ARBA00022741"/>
    </source>
</evidence>
<reference evidence="15 16" key="1">
    <citation type="submission" date="2015-10" db="EMBL/GenBank/DDBJ databases">
        <title>Metagenome-Assembled Genomes uncover a global brackish microbiome.</title>
        <authorList>
            <person name="Hugerth L.W."/>
            <person name="Larsson J."/>
            <person name="Alneberg J."/>
            <person name="Lindh M.V."/>
            <person name="Legrand C."/>
            <person name="Pinhassi J."/>
            <person name="Andersson A.F."/>
        </authorList>
    </citation>
    <scope>NUCLEOTIDE SEQUENCE [LARGE SCALE GENOMIC DNA]</scope>
    <source>
        <strain evidence="15">BACL2 MAG-121220-bin52</strain>
    </source>
</reference>
<evidence type="ECO:0000256" key="1">
    <source>
        <dbReference type="ARBA" id="ARBA00001947"/>
    </source>
</evidence>
<dbReference type="SUPFAM" id="SSF52374">
    <property type="entry name" value="Nucleotidylyl transferase"/>
    <property type="match status" value="1"/>
</dbReference>
<dbReference type="PANTHER" id="PTHR10890">
    <property type="entry name" value="CYSTEINYL-TRNA SYNTHETASE"/>
    <property type="match status" value="1"/>
</dbReference>
<comment type="caution">
    <text evidence="15">The sequence shown here is derived from an EMBL/GenBank/DDBJ whole genome shotgun (WGS) entry which is preliminary data.</text>
</comment>
<dbReference type="EC" id="6.3.1.13" evidence="5"/>
<evidence type="ECO:0000256" key="10">
    <source>
        <dbReference type="ARBA" id="ARBA00022833"/>
    </source>
</evidence>
<comment type="function">
    <text evidence="2">Catalyzes the ATP-dependent condensation of GlcN-Ins and L-cysteine to form L-Cys-GlcN-Ins.</text>
</comment>
<dbReference type="GO" id="GO:0005829">
    <property type="term" value="C:cytosol"/>
    <property type="evidence" value="ECO:0007669"/>
    <property type="project" value="TreeGrafter"/>
</dbReference>
<dbReference type="Proteomes" id="UP000054017">
    <property type="component" value="Unassembled WGS sequence"/>
</dbReference>
<evidence type="ECO:0000313" key="15">
    <source>
        <dbReference type="EMBL" id="KRO32857.1"/>
    </source>
</evidence>
<dbReference type="InterPro" id="IPR017812">
    <property type="entry name" value="Mycothiol_ligase_MshC"/>
</dbReference>
<dbReference type="InterPro" id="IPR024909">
    <property type="entry name" value="Cys-tRNA/MSH_ligase"/>
</dbReference>
<evidence type="ECO:0000256" key="4">
    <source>
        <dbReference type="ARBA" id="ARBA00011245"/>
    </source>
</evidence>
<comment type="cofactor">
    <cofactor evidence="1">
        <name>Zn(2+)</name>
        <dbReference type="ChEBI" id="CHEBI:29105"/>
    </cofactor>
</comment>
<evidence type="ECO:0000256" key="5">
    <source>
        <dbReference type="ARBA" id="ARBA00012088"/>
    </source>
</evidence>
<evidence type="ECO:0000256" key="3">
    <source>
        <dbReference type="ARBA" id="ARBA00007723"/>
    </source>
</evidence>
<comment type="similarity">
    <text evidence="3">Belongs to the class-I aminoacyl-tRNA synthetase family. MshC subfamily.</text>
</comment>
<keyword evidence="10" id="KW-0862">Zinc</keyword>